<keyword evidence="1" id="KW-0479">Metal-binding</keyword>
<dbReference type="GO" id="GO:0046872">
    <property type="term" value="F:metal ion binding"/>
    <property type="evidence" value="ECO:0007669"/>
    <property type="project" value="UniProtKB-KW"/>
</dbReference>
<evidence type="ECO:0000256" key="2">
    <source>
        <dbReference type="SAM" id="MobiDB-lite"/>
    </source>
</evidence>
<dbReference type="KEGG" id="ppan:ESD82_08025"/>
<dbReference type="Proteomes" id="UP000326453">
    <property type="component" value="Plasmid pPAN2"/>
</dbReference>
<organism evidence="4 5">
    <name type="scientific">Paracoccus pantotrophus</name>
    <name type="common">Thiosphaera pantotropha</name>
    <dbReference type="NCBI Taxonomy" id="82367"/>
    <lineage>
        <taxon>Bacteria</taxon>
        <taxon>Pseudomonadati</taxon>
        <taxon>Pseudomonadota</taxon>
        <taxon>Alphaproteobacteria</taxon>
        <taxon>Rhodobacterales</taxon>
        <taxon>Paracoccaceae</taxon>
        <taxon>Paracoccus</taxon>
    </lineage>
</organism>
<dbReference type="GO" id="GO:0046491">
    <property type="term" value="P:L-methylmalonyl-CoA metabolic process"/>
    <property type="evidence" value="ECO:0007669"/>
    <property type="project" value="TreeGrafter"/>
</dbReference>
<dbReference type="EMBL" id="CP044425">
    <property type="protein sequence ID" value="QFG36180.1"/>
    <property type="molecule type" value="Genomic_DNA"/>
</dbReference>
<proteinExistence type="predicted"/>
<evidence type="ECO:0000259" key="3">
    <source>
        <dbReference type="PROSITE" id="PS51819"/>
    </source>
</evidence>
<dbReference type="Pfam" id="PF00903">
    <property type="entry name" value="Glyoxalase"/>
    <property type="match status" value="1"/>
</dbReference>
<dbReference type="Gene3D" id="3.10.180.10">
    <property type="entry name" value="2,3-Dihydroxybiphenyl 1,2-Dioxygenase, domain 1"/>
    <property type="match status" value="1"/>
</dbReference>
<feature type="region of interest" description="Disordered" evidence="2">
    <location>
        <begin position="1"/>
        <end position="30"/>
    </location>
</feature>
<evidence type="ECO:0000313" key="5">
    <source>
        <dbReference type="Proteomes" id="UP000326453"/>
    </source>
</evidence>
<geneLocation type="plasmid" evidence="5">
    <name>ppan2</name>
</geneLocation>
<dbReference type="InterPro" id="IPR004360">
    <property type="entry name" value="Glyas_Fos-R_dOase_dom"/>
</dbReference>
<dbReference type="GO" id="GO:0004493">
    <property type="term" value="F:methylmalonyl-CoA epimerase activity"/>
    <property type="evidence" value="ECO:0007669"/>
    <property type="project" value="TreeGrafter"/>
</dbReference>
<accession>A0AAE6TVW8</accession>
<dbReference type="PANTHER" id="PTHR43048:SF3">
    <property type="entry name" value="METHYLMALONYL-COA EPIMERASE, MITOCHONDRIAL"/>
    <property type="match status" value="1"/>
</dbReference>
<evidence type="ECO:0000313" key="4">
    <source>
        <dbReference type="EMBL" id="QFG36180.1"/>
    </source>
</evidence>
<evidence type="ECO:0000256" key="1">
    <source>
        <dbReference type="ARBA" id="ARBA00022723"/>
    </source>
</evidence>
<sequence length="228" mass="25074">MLDRHRAADRPRGAGAGPGRPADCRPLRRRRDDGRHVRPLLCRRRRLDRQCHRLRPGGGQQCGGRGAAVILGIHHAAISTPDLDRALDFYCNLLGFTVASRMEWGPGTALPDTIMGLGGSAARQAKLRAGNCFLELFEFSSPVPSRPERGIQDHGITHLCLHVRDLAAEVARLEAAGIRFRSVPQRRPTHVSVYGHDPDGNVLELLEVMDDGHPFSFATLGPGRDERP</sequence>
<gene>
    <name evidence="4" type="ORF">ESD82_08025</name>
</gene>
<reference evidence="4 5" key="1">
    <citation type="submission" date="2019-01" db="EMBL/GenBank/DDBJ databases">
        <title>Complete Genome Sequence and Annotation of the Paracoccus pantotrophus type strain DSM 2944.</title>
        <authorList>
            <person name="Bockwoldt J.A."/>
            <person name="Zimmermann M."/>
            <person name="Tiso T."/>
            <person name="Blank L.M."/>
        </authorList>
    </citation>
    <scope>NUCLEOTIDE SEQUENCE [LARGE SCALE GENOMIC DNA]</scope>
    <source>
        <strain evidence="4 5">DSM 2944</strain>
        <plasmid evidence="5">ppan2</plasmid>
    </source>
</reference>
<protein>
    <recommendedName>
        <fullName evidence="3">VOC domain-containing protein</fullName>
    </recommendedName>
</protein>
<dbReference type="InterPro" id="IPR029068">
    <property type="entry name" value="Glyas_Bleomycin-R_OHBP_Dase"/>
</dbReference>
<dbReference type="InterPro" id="IPR037523">
    <property type="entry name" value="VOC_core"/>
</dbReference>
<dbReference type="SUPFAM" id="SSF54593">
    <property type="entry name" value="Glyoxalase/Bleomycin resistance protein/Dihydroxybiphenyl dioxygenase"/>
    <property type="match status" value="1"/>
</dbReference>
<dbReference type="PROSITE" id="PS51819">
    <property type="entry name" value="VOC"/>
    <property type="match status" value="1"/>
</dbReference>
<feature type="compositionally biased region" description="Basic and acidic residues" evidence="2">
    <location>
        <begin position="1"/>
        <end position="12"/>
    </location>
</feature>
<dbReference type="PANTHER" id="PTHR43048">
    <property type="entry name" value="METHYLMALONYL-COA EPIMERASE"/>
    <property type="match status" value="1"/>
</dbReference>
<dbReference type="AlphaFoldDB" id="A0AAE6TVW8"/>
<name>A0AAE6TVW8_PARPN</name>
<dbReference type="InterPro" id="IPR051785">
    <property type="entry name" value="MMCE/EMCE_epimerase"/>
</dbReference>
<feature type="domain" description="VOC" evidence="3">
    <location>
        <begin position="72"/>
        <end position="208"/>
    </location>
</feature>
<keyword evidence="4" id="KW-0614">Plasmid</keyword>